<evidence type="ECO:0000313" key="3">
    <source>
        <dbReference type="Proteomes" id="UP000294325"/>
    </source>
</evidence>
<keyword evidence="3" id="KW-1185">Reference proteome</keyword>
<accession>A0A4P7BY53</accession>
<proteinExistence type="predicted"/>
<dbReference type="KEGG" id="nwr:E3U44_06920"/>
<gene>
    <name evidence="2" type="ORF">E3U44_06920</name>
</gene>
<dbReference type="GO" id="GO:0008757">
    <property type="term" value="F:S-adenosylmethionine-dependent methyltransferase activity"/>
    <property type="evidence" value="ECO:0007669"/>
    <property type="project" value="InterPro"/>
</dbReference>
<dbReference type="Gene3D" id="3.40.50.150">
    <property type="entry name" value="Vaccinia Virus protein VP39"/>
    <property type="match status" value="1"/>
</dbReference>
<sequence>MMLTFEPIWPKVKGSSHKREYPSRQAFCAWLEKPLGRRLLKIERAELERILPGLFGYHLVQLGAVRKGTDLLSSSRIWHQVVLEAGTWSEVQPPSLLSRVDTLPFASATVDGIVLPHVLEYEANPHQVLREVQRVLVPYGTLVVLGFNPWSFWGLWRLFLWRRGQVPWCGRFYSLSRLRDWLALLGFETVQLRYFLFRPPLQHPRLMRRLRFFEGVGQRWCPFLAGGYLVVAKKQVMRLNPVDPLWRKEKGLEIPGLAEPTARERFRD</sequence>
<dbReference type="RefSeq" id="WP_134357402.1">
    <property type="nucleotide sequence ID" value="NZ_CP038033.1"/>
</dbReference>
<feature type="domain" description="Methyltransferase type 11" evidence="1">
    <location>
        <begin position="96"/>
        <end position="144"/>
    </location>
</feature>
<name>A0A4P7BY53_9GAMM</name>
<evidence type="ECO:0000259" key="1">
    <source>
        <dbReference type="Pfam" id="PF08241"/>
    </source>
</evidence>
<keyword evidence="2" id="KW-0808">Transferase</keyword>
<dbReference type="SUPFAM" id="SSF53335">
    <property type="entry name" value="S-adenosyl-L-methionine-dependent methyltransferases"/>
    <property type="match status" value="1"/>
</dbReference>
<reference evidence="2 3" key="1">
    <citation type="submission" date="2019-03" db="EMBL/GenBank/DDBJ databases">
        <title>The genome sequence of Nitrosococcus wardiae strain D1FHST reveals the archetypal metabolic capacity of ammonia-oxidizing Gammaproteobacteria.</title>
        <authorList>
            <person name="Wang L."/>
            <person name="Lim C.K."/>
            <person name="Hanson T.E."/>
            <person name="Dang H."/>
            <person name="Klotz M.G."/>
        </authorList>
    </citation>
    <scope>NUCLEOTIDE SEQUENCE [LARGE SCALE GENOMIC DNA]</scope>
    <source>
        <strain evidence="2 3">D1FHS</strain>
    </source>
</reference>
<dbReference type="AlphaFoldDB" id="A0A4P7BY53"/>
<evidence type="ECO:0000313" key="2">
    <source>
        <dbReference type="EMBL" id="QBQ54267.1"/>
    </source>
</evidence>
<organism evidence="2 3">
    <name type="scientific">Nitrosococcus wardiae</name>
    <dbReference type="NCBI Taxonomy" id="1814290"/>
    <lineage>
        <taxon>Bacteria</taxon>
        <taxon>Pseudomonadati</taxon>
        <taxon>Pseudomonadota</taxon>
        <taxon>Gammaproteobacteria</taxon>
        <taxon>Chromatiales</taxon>
        <taxon>Chromatiaceae</taxon>
        <taxon>Nitrosococcus</taxon>
    </lineage>
</organism>
<dbReference type="EMBL" id="CP038033">
    <property type="protein sequence ID" value="QBQ54267.1"/>
    <property type="molecule type" value="Genomic_DNA"/>
</dbReference>
<dbReference type="Proteomes" id="UP000294325">
    <property type="component" value="Chromosome"/>
</dbReference>
<dbReference type="InterPro" id="IPR029063">
    <property type="entry name" value="SAM-dependent_MTases_sf"/>
</dbReference>
<dbReference type="GO" id="GO:0032259">
    <property type="term" value="P:methylation"/>
    <property type="evidence" value="ECO:0007669"/>
    <property type="project" value="UniProtKB-KW"/>
</dbReference>
<dbReference type="InterPro" id="IPR013216">
    <property type="entry name" value="Methyltransf_11"/>
</dbReference>
<keyword evidence="2" id="KW-0489">Methyltransferase</keyword>
<dbReference type="OrthoDB" id="6191410at2"/>
<dbReference type="Pfam" id="PF08241">
    <property type="entry name" value="Methyltransf_11"/>
    <property type="match status" value="1"/>
</dbReference>
<protein>
    <submittedName>
        <fullName evidence="2">Methyltransferase domain-containing protein</fullName>
    </submittedName>
</protein>